<dbReference type="AlphaFoldDB" id="A0A9D4C5M0"/>
<dbReference type="EMBL" id="JAIWYP010000013">
    <property type="protein sequence ID" value="KAH3717655.1"/>
    <property type="molecule type" value="Genomic_DNA"/>
</dbReference>
<accession>A0A9D4C5M0</accession>
<gene>
    <name evidence="2" type="ORF">DPMN_060450</name>
</gene>
<feature type="region of interest" description="Disordered" evidence="1">
    <location>
        <begin position="79"/>
        <end position="122"/>
    </location>
</feature>
<evidence type="ECO:0000313" key="3">
    <source>
        <dbReference type="Proteomes" id="UP000828390"/>
    </source>
</evidence>
<organism evidence="2 3">
    <name type="scientific">Dreissena polymorpha</name>
    <name type="common">Zebra mussel</name>
    <name type="synonym">Mytilus polymorpha</name>
    <dbReference type="NCBI Taxonomy" id="45954"/>
    <lineage>
        <taxon>Eukaryota</taxon>
        <taxon>Metazoa</taxon>
        <taxon>Spiralia</taxon>
        <taxon>Lophotrochozoa</taxon>
        <taxon>Mollusca</taxon>
        <taxon>Bivalvia</taxon>
        <taxon>Autobranchia</taxon>
        <taxon>Heteroconchia</taxon>
        <taxon>Euheterodonta</taxon>
        <taxon>Imparidentia</taxon>
        <taxon>Neoheterodontei</taxon>
        <taxon>Myida</taxon>
        <taxon>Dreissenoidea</taxon>
        <taxon>Dreissenidae</taxon>
        <taxon>Dreissena</taxon>
    </lineage>
</organism>
<evidence type="ECO:0000313" key="2">
    <source>
        <dbReference type="EMBL" id="KAH3717655.1"/>
    </source>
</evidence>
<proteinExistence type="predicted"/>
<reference evidence="2" key="2">
    <citation type="submission" date="2020-11" db="EMBL/GenBank/DDBJ databases">
        <authorList>
            <person name="McCartney M.A."/>
            <person name="Auch B."/>
            <person name="Kono T."/>
            <person name="Mallez S."/>
            <person name="Becker A."/>
            <person name="Gohl D.M."/>
            <person name="Silverstein K.A.T."/>
            <person name="Koren S."/>
            <person name="Bechman K.B."/>
            <person name="Herman A."/>
            <person name="Abrahante J.E."/>
            <person name="Garbe J."/>
        </authorList>
    </citation>
    <scope>NUCLEOTIDE SEQUENCE</scope>
    <source>
        <strain evidence="2">Duluth1</strain>
        <tissue evidence="2">Whole animal</tissue>
    </source>
</reference>
<feature type="compositionally biased region" description="Polar residues" evidence="1">
    <location>
        <begin position="96"/>
        <end position="105"/>
    </location>
</feature>
<reference evidence="2" key="1">
    <citation type="journal article" date="2019" name="bioRxiv">
        <title>The Genome of the Zebra Mussel, Dreissena polymorpha: A Resource for Invasive Species Research.</title>
        <authorList>
            <person name="McCartney M.A."/>
            <person name="Auch B."/>
            <person name="Kono T."/>
            <person name="Mallez S."/>
            <person name="Zhang Y."/>
            <person name="Obille A."/>
            <person name="Becker A."/>
            <person name="Abrahante J.E."/>
            <person name="Garbe J."/>
            <person name="Badalamenti J.P."/>
            <person name="Herman A."/>
            <person name="Mangelson H."/>
            <person name="Liachko I."/>
            <person name="Sullivan S."/>
            <person name="Sone E.D."/>
            <person name="Koren S."/>
            <person name="Silverstein K.A.T."/>
            <person name="Beckman K.B."/>
            <person name="Gohl D.M."/>
        </authorList>
    </citation>
    <scope>NUCLEOTIDE SEQUENCE</scope>
    <source>
        <strain evidence="2">Duluth1</strain>
        <tissue evidence="2">Whole animal</tissue>
    </source>
</reference>
<keyword evidence="3" id="KW-1185">Reference proteome</keyword>
<sequence length="122" mass="12936">MIWIFVVNRVAYEAYDKVTPEARAGAGGEPATTPAATSAPLLPNPRVVLTRLPRFGLGGGHCHYHYCCDTTTATTVSLSSPATDAPIERKEVQPRAGTSSASSTYPGPVIGPPARLTIDQQW</sequence>
<comment type="caution">
    <text evidence="2">The sequence shown here is derived from an EMBL/GenBank/DDBJ whole genome shotgun (WGS) entry which is preliminary data.</text>
</comment>
<evidence type="ECO:0000256" key="1">
    <source>
        <dbReference type="SAM" id="MobiDB-lite"/>
    </source>
</evidence>
<dbReference type="Proteomes" id="UP000828390">
    <property type="component" value="Unassembled WGS sequence"/>
</dbReference>
<name>A0A9D4C5M0_DREPO</name>
<protein>
    <submittedName>
        <fullName evidence="2">Uncharacterized protein</fullName>
    </submittedName>
</protein>